<accession>A0A1G9V6W4</accession>
<name>A0A1G9V6W4_9PROT</name>
<dbReference type="SUPFAM" id="SSF53474">
    <property type="entry name" value="alpha/beta-Hydrolases"/>
    <property type="match status" value="1"/>
</dbReference>
<dbReference type="Proteomes" id="UP000199759">
    <property type="component" value="Unassembled WGS sequence"/>
</dbReference>
<reference evidence="2 3" key="1">
    <citation type="submission" date="2016-10" db="EMBL/GenBank/DDBJ databases">
        <authorList>
            <person name="de Groot N.N."/>
        </authorList>
    </citation>
    <scope>NUCLEOTIDE SEQUENCE [LARGE SCALE GENOMIC DNA]</scope>
    <source>
        <strain evidence="2 3">DSM 16077</strain>
    </source>
</reference>
<feature type="domain" description="AB hydrolase-1" evidence="1">
    <location>
        <begin position="29"/>
        <end position="275"/>
    </location>
</feature>
<dbReference type="OrthoDB" id="9804723at2"/>
<evidence type="ECO:0000259" key="1">
    <source>
        <dbReference type="Pfam" id="PF12697"/>
    </source>
</evidence>
<proteinExistence type="predicted"/>
<protein>
    <submittedName>
        <fullName evidence="2">Pimeloyl-ACP methyl ester carboxylesterase</fullName>
    </submittedName>
</protein>
<dbReference type="PANTHER" id="PTHR43798">
    <property type="entry name" value="MONOACYLGLYCEROL LIPASE"/>
    <property type="match status" value="1"/>
</dbReference>
<organism evidence="2 3">
    <name type="scientific">Maricaulis salignorans</name>
    <dbReference type="NCBI Taxonomy" id="144026"/>
    <lineage>
        <taxon>Bacteria</taxon>
        <taxon>Pseudomonadati</taxon>
        <taxon>Pseudomonadota</taxon>
        <taxon>Alphaproteobacteria</taxon>
        <taxon>Maricaulales</taxon>
        <taxon>Maricaulaceae</taxon>
        <taxon>Maricaulis</taxon>
    </lineage>
</organism>
<dbReference type="Pfam" id="PF12697">
    <property type="entry name" value="Abhydrolase_6"/>
    <property type="match status" value="1"/>
</dbReference>
<keyword evidence="3" id="KW-1185">Reference proteome</keyword>
<gene>
    <name evidence="2" type="ORF">SAMN04488568_11811</name>
</gene>
<dbReference type="AlphaFoldDB" id="A0A1G9V6W4"/>
<dbReference type="InterPro" id="IPR050266">
    <property type="entry name" value="AB_hydrolase_sf"/>
</dbReference>
<dbReference type="STRING" id="144026.SAMN04488568_11811"/>
<dbReference type="InterPro" id="IPR029058">
    <property type="entry name" value="AB_hydrolase_fold"/>
</dbReference>
<dbReference type="PANTHER" id="PTHR43798:SF33">
    <property type="entry name" value="HYDROLASE, PUTATIVE (AFU_ORTHOLOGUE AFUA_2G14860)-RELATED"/>
    <property type="match status" value="1"/>
</dbReference>
<sequence>MTVPEYRDYRLSDGVLSARVWSNPGAPVLVFAHANGFCARAYDQMLTPLADRFEIVAPDLRGHGRSRLPADPDTHRSWDVYAADLRQLYDQLPQAPAILSGHSMGAASSLLAAARLPTRPVLALVEPVILPLSVNLVGRWPTHNLFKGRFGIANQARRRANGWADRAAVARRYGRHKTFSSWGPGVLEDYLADGLVEDETGVHLACDPHWEAANYEAQGHDCMRAARMVGDRAHVLKAPRGSTVVNQAGLRRRGVSIERIDAVSHLAPMEAPDRVGAWIAGIARRALR</sequence>
<dbReference type="EMBL" id="FNHG01000018">
    <property type="protein sequence ID" value="SDM67938.1"/>
    <property type="molecule type" value="Genomic_DNA"/>
</dbReference>
<dbReference type="GO" id="GO:0016020">
    <property type="term" value="C:membrane"/>
    <property type="evidence" value="ECO:0007669"/>
    <property type="project" value="TreeGrafter"/>
</dbReference>
<dbReference type="RefSeq" id="WP_091771261.1">
    <property type="nucleotide sequence ID" value="NZ_FNHG01000018.1"/>
</dbReference>
<dbReference type="Gene3D" id="3.40.50.1820">
    <property type="entry name" value="alpha/beta hydrolase"/>
    <property type="match status" value="1"/>
</dbReference>
<evidence type="ECO:0000313" key="2">
    <source>
        <dbReference type="EMBL" id="SDM67938.1"/>
    </source>
</evidence>
<dbReference type="InterPro" id="IPR000073">
    <property type="entry name" value="AB_hydrolase_1"/>
</dbReference>
<evidence type="ECO:0000313" key="3">
    <source>
        <dbReference type="Proteomes" id="UP000199759"/>
    </source>
</evidence>